<dbReference type="InterPro" id="IPR014710">
    <property type="entry name" value="RmlC-like_jellyroll"/>
</dbReference>
<dbReference type="InterPro" id="IPR003313">
    <property type="entry name" value="AraC-bd"/>
</dbReference>
<dbReference type="EMBL" id="AYYO01000017">
    <property type="protein sequence ID" value="KRM55559.1"/>
    <property type="molecule type" value="Genomic_DNA"/>
</dbReference>
<dbReference type="SUPFAM" id="SSF46689">
    <property type="entry name" value="Homeodomain-like"/>
    <property type="match status" value="2"/>
</dbReference>
<dbReference type="SUPFAM" id="SSF51182">
    <property type="entry name" value="RmlC-like cupins"/>
    <property type="match status" value="1"/>
</dbReference>
<reference evidence="5 6" key="1">
    <citation type="journal article" date="2015" name="Genome Announc.">
        <title>Expanding the biotechnology potential of lactobacilli through comparative genomics of 213 strains and associated genera.</title>
        <authorList>
            <person name="Sun Z."/>
            <person name="Harris H.M."/>
            <person name="McCann A."/>
            <person name="Guo C."/>
            <person name="Argimon S."/>
            <person name="Zhang W."/>
            <person name="Yang X."/>
            <person name="Jeffery I.B."/>
            <person name="Cooney J.C."/>
            <person name="Kagawa T.F."/>
            <person name="Liu W."/>
            <person name="Song Y."/>
            <person name="Salvetti E."/>
            <person name="Wrobel A."/>
            <person name="Rasinkangas P."/>
            <person name="Parkhill J."/>
            <person name="Rea M.C."/>
            <person name="O'Sullivan O."/>
            <person name="Ritari J."/>
            <person name="Douillard F.P."/>
            <person name="Paul Ross R."/>
            <person name="Yang R."/>
            <person name="Briner A.E."/>
            <person name="Felis G.E."/>
            <person name="de Vos W.M."/>
            <person name="Barrangou R."/>
            <person name="Klaenhammer T.R."/>
            <person name="Caufield P.W."/>
            <person name="Cui Y."/>
            <person name="Zhang H."/>
            <person name="O'Toole P.W."/>
        </authorList>
    </citation>
    <scope>NUCLEOTIDE SEQUENCE [LARGE SCALE GENOMIC DNA]</scope>
    <source>
        <strain evidence="5 6">DSM 20505</strain>
    </source>
</reference>
<evidence type="ECO:0000313" key="5">
    <source>
        <dbReference type="EMBL" id="KRM55559.1"/>
    </source>
</evidence>
<keyword evidence="1" id="KW-0805">Transcription regulation</keyword>
<sequence>MGTNADLSVAINYNVGDLPVYLTVDDMYRHGYATTAHWHADWEFLAPIMGSLTVFVNGANYTVPEGAALLVNSGRLHYLTTPARSECRFIDLAVNPDLLTNLPGIPAATVRAKMTATAPDVVLLLDKTPWQATVLERVHLLGNAYRFGGSDAPTIALETLALCTRILTRLHVDAEQMRPADAGSQLVWQMVDYIQRHYQEPLTATQIAGVVHISRSQCFSLFKAVLHETPSAYLQRVRLAQATTQLTMTRKAVAEIALDCGFGTPSHFIAVFKAARGVTPRHFRTN</sequence>
<dbReference type="InterPro" id="IPR009057">
    <property type="entry name" value="Homeodomain-like_sf"/>
</dbReference>
<organism evidence="5 6">
    <name type="scientific">Lacticaseibacillus sharpeae JCM 1186 = DSM 20505</name>
    <dbReference type="NCBI Taxonomy" id="1291052"/>
    <lineage>
        <taxon>Bacteria</taxon>
        <taxon>Bacillati</taxon>
        <taxon>Bacillota</taxon>
        <taxon>Bacilli</taxon>
        <taxon>Lactobacillales</taxon>
        <taxon>Lactobacillaceae</taxon>
        <taxon>Lacticaseibacillus</taxon>
    </lineage>
</organism>
<dbReference type="Gene3D" id="2.60.120.10">
    <property type="entry name" value="Jelly Rolls"/>
    <property type="match status" value="1"/>
</dbReference>
<dbReference type="PANTHER" id="PTHR43280">
    <property type="entry name" value="ARAC-FAMILY TRANSCRIPTIONAL REGULATOR"/>
    <property type="match status" value="1"/>
</dbReference>
<evidence type="ECO:0000256" key="3">
    <source>
        <dbReference type="ARBA" id="ARBA00023163"/>
    </source>
</evidence>
<evidence type="ECO:0000259" key="4">
    <source>
        <dbReference type="PROSITE" id="PS01124"/>
    </source>
</evidence>
<dbReference type="SMART" id="SM00342">
    <property type="entry name" value="HTH_ARAC"/>
    <property type="match status" value="1"/>
</dbReference>
<dbReference type="InterPro" id="IPR018062">
    <property type="entry name" value="HTH_AraC-typ_CS"/>
</dbReference>
<protein>
    <recommendedName>
        <fullName evidence="4">HTH araC/xylS-type domain-containing protein</fullName>
    </recommendedName>
</protein>
<evidence type="ECO:0000256" key="2">
    <source>
        <dbReference type="ARBA" id="ARBA00023125"/>
    </source>
</evidence>
<dbReference type="PATRIC" id="fig|1291052.5.peg.1194"/>
<gene>
    <name evidence="5" type="ORF">FC18_GL001176</name>
</gene>
<feature type="domain" description="HTH araC/xylS-type" evidence="4">
    <location>
        <begin position="188"/>
        <end position="286"/>
    </location>
</feature>
<dbReference type="InterPro" id="IPR018060">
    <property type="entry name" value="HTH_AraC"/>
</dbReference>
<evidence type="ECO:0000256" key="1">
    <source>
        <dbReference type="ARBA" id="ARBA00023015"/>
    </source>
</evidence>
<comment type="caution">
    <text evidence="5">The sequence shown here is derived from an EMBL/GenBank/DDBJ whole genome shotgun (WGS) entry which is preliminary data.</text>
</comment>
<accession>A0A0R1ZKR1</accession>
<dbReference type="InterPro" id="IPR011051">
    <property type="entry name" value="RmlC_Cupin_sf"/>
</dbReference>
<dbReference type="PROSITE" id="PS01124">
    <property type="entry name" value="HTH_ARAC_FAMILY_2"/>
    <property type="match status" value="1"/>
</dbReference>
<dbReference type="OrthoDB" id="9778008at2"/>
<dbReference type="Pfam" id="PF12833">
    <property type="entry name" value="HTH_18"/>
    <property type="match status" value="1"/>
</dbReference>
<evidence type="ECO:0000313" key="6">
    <source>
        <dbReference type="Proteomes" id="UP000051679"/>
    </source>
</evidence>
<dbReference type="STRING" id="1291052.FC18_GL001176"/>
<dbReference type="PRINTS" id="PR00032">
    <property type="entry name" value="HTHARAC"/>
</dbReference>
<dbReference type="GO" id="GO:0043565">
    <property type="term" value="F:sequence-specific DNA binding"/>
    <property type="evidence" value="ECO:0007669"/>
    <property type="project" value="InterPro"/>
</dbReference>
<dbReference type="RefSeq" id="WP_054678996.1">
    <property type="nucleotide sequence ID" value="NZ_AYYO01000017.1"/>
</dbReference>
<keyword evidence="2" id="KW-0238">DNA-binding</keyword>
<dbReference type="InterPro" id="IPR020449">
    <property type="entry name" value="Tscrpt_reg_AraC-type_HTH"/>
</dbReference>
<dbReference type="AlphaFoldDB" id="A0A0R1ZKR1"/>
<dbReference type="PANTHER" id="PTHR43280:SF28">
    <property type="entry name" value="HTH-TYPE TRANSCRIPTIONAL ACTIVATOR RHAS"/>
    <property type="match status" value="1"/>
</dbReference>
<dbReference type="PROSITE" id="PS00041">
    <property type="entry name" value="HTH_ARAC_FAMILY_1"/>
    <property type="match status" value="1"/>
</dbReference>
<dbReference type="Proteomes" id="UP000051679">
    <property type="component" value="Unassembled WGS sequence"/>
</dbReference>
<dbReference type="GO" id="GO:0003700">
    <property type="term" value="F:DNA-binding transcription factor activity"/>
    <property type="evidence" value="ECO:0007669"/>
    <property type="project" value="InterPro"/>
</dbReference>
<keyword evidence="3" id="KW-0804">Transcription</keyword>
<name>A0A0R1ZKR1_9LACO</name>
<keyword evidence="6" id="KW-1185">Reference proteome</keyword>
<proteinExistence type="predicted"/>
<dbReference type="Pfam" id="PF02311">
    <property type="entry name" value="AraC_binding"/>
    <property type="match status" value="1"/>
</dbReference>
<dbReference type="Gene3D" id="1.10.10.60">
    <property type="entry name" value="Homeodomain-like"/>
    <property type="match status" value="2"/>
</dbReference>